<evidence type="ECO:0000313" key="7">
    <source>
        <dbReference type="Proteomes" id="UP000190121"/>
    </source>
</evidence>
<keyword evidence="7" id="KW-1185">Reference proteome</keyword>
<proteinExistence type="inferred from homology"/>
<comment type="caution">
    <text evidence="5">Lacks conserved residue(s) required for the propagation of feature annotation.</text>
</comment>
<evidence type="ECO:0000313" key="6">
    <source>
        <dbReference type="EMBL" id="SJZ88611.1"/>
    </source>
</evidence>
<comment type="pathway">
    <text evidence="5">Quinol/quinone metabolism; menaquinone biosynthesis; menaquinol from 1,4-dihydroxy-2-naphthoate: step 2/2.</text>
</comment>
<dbReference type="NCBIfam" id="NF001244">
    <property type="entry name" value="PRK00216.1-5"/>
    <property type="match status" value="1"/>
</dbReference>
<dbReference type="SUPFAM" id="SSF53335">
    <property type="entry name" value="S-adenosyl-L-methionine-dependent methyltransferases"/>
    <property type="match status" value="1"/>
</dbReference>
<dbReference type="GO" id="GO:0009234">
    <property type="term" value="P:menaquinone biosynthetic process"/>
    <property type="evidence" value="ECO:0007669"/>
    <property type="project" value="UniProtKB-UniRule"/>
</dbReference>
<dbReference type="GO" id="GO:0032259">
    <property type="term" value="P:methylation"/>
    <property type="evidence" value="ECO:0007669"/>
    <property type="project" value="UniProtKB-KW"/>
</dbReference>
<reference evidence="7" key="1">
    <citation type="submission" date="2017-02" db="EMBL/GenBank/DDBJ databases">
        <authorList>
            <person name="Varghese N."/>
            <person name="Submissions S."/>
        </authorList>
    </citation>
    <scope>NUCLEOTIDE SEQUENCE [LARGE SCALE GENOMIC DNA]</scope>
    <source>
        <strain evidence="7">ATCC 51356</strain>
    </source>
</reference>
<dbReference type="UniPathway" id="UPA00079">
    <property type="reaction ID" value="UER00169"/>
</dbReference>
<evidence type="ECO:0000256" key="3">
    <source>
        <dbReference type="ARBA" id="ARBA00022679"/>
    </source>
</evidence>
<dbReference type="STRING" id="29524.SAMN02745171_01386"/>
<evidence type="ECO:0000256" key="4">
    <source>
        <dbReference type="ARBA" id="ARBA00022691"/>
    </source>
</evidence>
<protein>
    <recommendedName>
        <fullName evidence="5">Demethylmenaquinone methyltransferase</fullName>
        <ecNumber evidence="5">2.1.1.163</ecNumber>
    </recommendedName>
</protein>
<evidence type="ECO:0000256" key="2">
    <source>
        <dbReference type="ARBA" id="ARBA00022603"/>
    </source>
</evidence>
<dbReference type="PROSITE" id="PS51608">
    <property type="entry name" value="SAM_MT_UBIE"/>
    <property type="match status" value="1"/>
</dbReference>
<dbReference type="PANTHER" id="PTHR43591">
    <property type="entry name" value="METHYLTRANSFERASE"/>
    <property type="match status" value="1"/>
</dbReference>
<feature type="binding site" evidence="5">
    <location>
        <position position="82"/>
    </location>
    <ligand>
        <name>S-adenosyl-L-methionine</name>
        <dbReference type="ChEBI" id="CHEBI:59789"/>
    </ligand>
</feature>
<feature type="binding site" evidence="5">
    <location>
        <position position="61"/>
    </location>
    <ligand>
        <name>S-adenosyl-L-methionine</name>
        <dbReference type="ChEBI" id="CHEBI:59789"/>
    </ligand>
</feature>
<dbReference type="RefSeq" id="WP_078737290.1">
    <property type="nucleotide sequence ID" value="NZ_JACIJQ010000014.1"/>
</dbReference>
<dbReference type="NCBIfam" id="TIGR01934">
    <property type="entry name" value="MenG_MenH_UbiE"/>
    <property type="match status" value="1"/>
</dbReference>
<dbReference type="EMBL" id="FUXE01000015">
    <property type="protein sequence ID" value="SJZ88611.1"/>
    <property type="molecule type" value="Genomic_DNA"/>
</dbReference>
<keyword evidence="3 5" id="KW-0808">Transferase</keyword>
<dbReference type="Gene3D" id="3.40.50.150">
    <property type="entry name" value="Vaccinia Virus protein VP39"/>
    <property type="match status" value="1"/>
</dbReference>
<gene>
    <name evidence="5" type="primary">menG</name>
    <name evidence="6" type="ORF">SAMN02745171_01386</name>
</gene>
<comment type="similarity">
    <text evidence="5">Belongs to the class I-like SAM-binding methyltransferase superfamily. MenG/UbiE family.</text>
</comment>
<feature type="binding site" evidence="5">
    <location>
        <begin position="110"/>
        <end position="111"/>
    </location>
    <ligand>
        <name>S-adenosyl-L-methionine</name>
        <dbReference type="ChEBI" id="CHEBI:59789"/>
    </ligand>
</feature>
<accession>A0A1T4PB60</accession>
<comment type="function">
    <text evidence="5">Methyltransferase required for the conversion of demethylmenaquinol (DMKH2) to menaquinol (MKH2).</text>
</comment>
<evidence type="ECO:0000256" key="1">
    <source>
        <dbReference type="ARBA" id="ARBA00022428"/>
    </source>
</evidence>
<keyword evidence="2 5" id="KW-0489">Methyltransferase</keyword>
<dbReference type="EC" id="2.1.1.163" evidence="5"/>
<dbReference type="GO" id="GO:0043770">
    <property type="term" value="F:demethylmenaquinone methyltransferase activity"/>
    <property type="evidence" value="ECO:0007669"/>
    <property type="project" value="UniProtKB-UniRule"/>
</dbReference>
<keyword evidence="4 5" id="KW-0949">S-adenosyl-L-methionine</keyword>
<name>A0A1T4PB60_9PORP</name>
<dbReference type="Proteomes" id="UP000190121">
    <property type="component" value="Unassembled WGS sequence"/>
</dbReference>
<comment type="catalytic activity">
    <reaction evidence="5">
        <text>a 2-demethylmenaquinol + S-adenosyl-L-methionine = a menaquinol + S-adenosyl-L-homocysteine + H(+)</text>
        <dbReference type="Rhea" id="RHEA:42640"/>
        <dbReference type="Rhea" id="RHEA-COMP:9539"/>
        <dbReference type="Rhea" id="RHEA-COMP:9563"/>
        <dbReference type="ChEBI" id="CHEBI:15378"/>
        <dbReference type="ChEBI" id="CHEBI:18151"/>
        <dbReference type="ChEBI" id="CHEBI:55437"/>
        <dbReference type="ChEBI" id="CHEBI:57856"/>
        <dbReference type="ChEBI" id="CHEBI:59789"/>
        <dbReference type="EC" id="2.1.1.163"/>
    </reaction>
</comment>
<keyword evidence="1 5" id="KW-0474">Menaquinone biosynthesis</keyword>
<dbReference type="HAMAP" id="MF_01813">
    <property type="entry name" value="MenG_UbiE_methyltr"/>
    <property type="match status" value="1"/>
</dbReference>
<dbReference type="InterPro" id="IPR029063">
    <property type="entry name" value="SAM-dependent_MTases_sf"/>
</dbReference>
<evidence type="ECO:0000256" key="5">
    <source>
        <dbReference type="HAMAP-Rule" id="MF_01813"/>
    </source>
</evidence>
<organism evidence="6 7">
    <name type="scientific">Porphyromonas circumdentaria</name>
    <dbReference type="NCBI Taxonomy" id="29524"/>
    <lineage>
        <taxon>Bacteria</taxon>
        <taxon>Pseudomonadati</taxon>
        <taxon>Bacteroidota</taxon>
        <taxon>Bacteroidia</taxon>
        <taxon>Bacteroidales</taxon>
        <taxon>Porphyromonadaceae</taxon>
        <taxon>Porphyromonas</taxon>
    </lineage>
</organism>
<dbReference type="AlphaFoldDB" id="A0A1T4PB60"/>
<dbReference type="CDD" id="cd02440">
    <property type="entry name" value="AdoMet_MTases"/>
    <property type="match status" value="1"/>
</dbReference>
<dbReference type="PANTHER" id="PTHR43591:SF24">
    <property type="entry name" value="2-METHOXY-6-POLYPRENYL-1,4-BENZOQUINOL METHYLASE, MITOCHONDRIAL"/>
    <property type="match status" value="1"/>
</dbReference>
<dbReference type="Pfam" id="PF01209">
    <property type="entry name" value="Ubie_methyltran"/>
    <property type="match status" value="1"/>
</dbReference>
<dbReference type="InterPro" id="IPR004033">
    <property type="entry name" value="UbiE/COQ5_MeTrFase"/>
</dbReference>
<dbReference type="OrthoDB" id="9808140at2"/>
<sequence length="237" mass="26472">MLTQTTSKTERVRTMFNDIATRYDLLNKLMTFGVDRSWRNDAVSLLEEVQPSTLLDVAVGTADLSLQIAQKISSLQSIVGVDISKEMLEKGEEKVAKSNFTTPITLMEANCEALPFAEGSFDAVTCAFGVRNFERLEQSLTEMHRVTVEGGHIVILELSIPRNSLLRMGYTFWTHTFVPFVGSFVAHNREAYHYLPRSVVAMPQYEAFTSLLSQVGYRNVSFTPLSGGIATLYQAVK</sequence>